<gene>
    <name evidence="2" type="ORF">GCM10023183_34230</name>
</gene>
<protein>
    <recommendedName>
        <fullName evidence="4">Lipoprotein</fullName>
    </recommendedName>
</protein>
<dbReference type="RefSeq" id="WP_345168915.1">
    <property type="nucleotide sequence ID" value="NZ_BAABGX010000003.1"/>
</dbReference>
<keyword evidence="3" id="KW-1185">Reference proteome</keyword>
<comment type="caution">
    <text evidence="2">The sequence shown here is derived from an EMBL/GenBank/DDBJ whole genome shotgun (WGS) entry which is preliminary data.</text>
</comment>
<evidence type="ECO:0008006" key="4">
    <source>
        <dbReference type="Google" id="ProtNLM"/>
    </source>
</evidence>
<feature type="region of interest" description="Disordered" evidence="1">
    <location>
        <begin position="74"/>
        <end position="137"/>
    </location>
</feature>
<dbReference type="PROSITE" id="PS51257">
    <property type="entry name" value="PROKAR_LIPOPROTEIN"/>
    <property type="match status" value="1"/>
</dbReference>
<feature type="compositionally biased region" description="Polar residues" evidence="1">
    <location>
        <begin position="112"/>
        <end position="128"/>
    </location>
</feature>
<evidence type="ECO:0000313" key="3">
    <source>
        <dbReference type="Proteomes" id="UP001501844"/>
    </source>
</evidence>
<reference evidence="3" key="1">
    <citation type="journal article" date="2019" name="Int. J. Syst. Evol. Microbiol.">
        <title>The Global Catalogue of Microorganisms (GCM) 10K type strain sequencing project: providing services to taxonomists for standard genome sequencing and annotation.</title>
        <authorList>
            <consortium name="The Broad Institute Genomics Platform"/>
            <consortium name="The Broad Institute Genome Sequencing Center for Infectious Disease"/>
            <person name="Wu L."/>
            <person name="Ma J."/>
        </authorList>
    </citation>
    <scope>NUCLEOTIDE SEQUENCE [LARGE SCALE GENOMIC DNA]</scope>
    <source>
        <strain evidence="3">JCM 17917</strain>
    </source>
</reference>
<dbReference type="EMBL" id="BAABGX010000003">
    <property type="protein sequence ID" value="GAA4314137.1"/>
    <property type="molecule type" value="Genomic_DNA"/>
</dbReference>
<proteinExistence type="predicted"/>
<accession>A0ABP8FZX3</accession>
<dbReference type="Proteomes" id="UP001501844">
    <property type="component" value="Unassembled WGS sequence"/>
</dbReference>
<evidence type="ECO:0000313" key="2">
    <source>
        <dbReference type="EMBL" id="GAA4314137.1"/>
    </source>
</evidence>
<organism evidence="2 3">
    <name type="scientific">Nibribacter koreensis</name>
    <dbReference type="NCBI Taxonomy" id="1084519"/>
    <lineage>
        <taxon>Bacteria</taxon>
        <taxon>Pseudomonadati</taxon>
        <taxon>Bacteroidota</taxon>
        <taxon>Cytophagia</taxon>
        <taxon>Cytophagales</taxon>
        <taxon>Hymenobacteraceae</taxon>
        <taxon>Nibribacter</taxon>
    </lineage>
</organism>
<sequence>MKLNIKPVGILLLALTLGACEKVKNEEARADLPQTTVEDTLVFTPDSADIDTTGVAYTGDDSTYNRYASEWPDEDMAYTPRSERTSSGSQTVRTTASASGNAAGAATEVETRTNTNTSSTVKTETKTPTPARRTVSTVYRKPTKAALQRSLANDARRSSQMSLEELRRYWTSRQYYYKRASKEVKYVAGKVKININQEETKIETPLGKVKMEPGDVKVKPN</sequence>
<evidence type="ECO:0000256" key="1">
    <source>
        <dbReference type="SAM" id="MobiDB-lite"/>
    </source>
</evidence>
<feature type="compositionally biased region" description="Low complexity" evidence="1">
    <location>
        <begin position="94"/>
        <end position="107"/>
    </location>
</feature>
<name>A0ABP8FZX3_9BACT</name>